<comment type="caution">
    <text evidence="1">The sequence shown here is derived from an EMBL/GenBank/DDBJ whole genome shotgun (WGS) entry which is preliminary data.</text>
</comment>
<organism evidence="1 2">
    <name type="scientific">Phaseolus angularis</name>
    <name type="common">Azuki bean</name>
    <name type="synonym">Vigna angularis</name>
    <dbReference type="NCBI Taxonomy" id="3914"/>
    <lineage>
        <taxon>Eukaryota</taxon>
        <taxon>Viridiplantae</taxon>
        <taxon>Streptophyta</taxon>
        <taxon>Embryophyta</taxon>
        <taxon>Tracheophyta</taxon>
        <taxon>Spermatophyta</taxon>
        <taxon>Magnoliopsida</taxon>
        <taxon>eudicotyledons</taxon>
        <taxon>Gunneridae</taxon>
        <taxon>Pentapetalae</taxon>
        <taxon>rosids</taxon>
        <taxon>fabids</taxon>
        <taxon>Fabales</taxon>
        <taxon>Fabaceae</taxon>
        <taxon>Papilionoideae</taxon>
        <taxon>50 kb inversion clade</taxon>
        <taxon>NPAAA clade</taxon>
        <taxon>indigoferoid/millettioid clade</taxon>
        <taxon>Phaseoleae</taxon>
        <taxon>Vigna</taxon>
    </lineage>
</organism>
<evidence type="ECO:0000313" key="1">
    <source>
        <dbReference type="EMBL" id="KAG2380854.1"/>
    </source>
</evidence>
<dbReference type="Proteomes" id="UP000743370">
    <property type="component" value="Unassembled WGS sequence"/>
</dbReference>
<reference evidence="1 2" key="1">
    <citation type="submission" date="2020-05" db="EMBL/GenBank/DDBJ databases">
        <title>Vigna angularis (adzuki bean) Var. LongXiaoDou No. 4 denovo assembly.</title>
        <authorList>
            <person name="Xiang H."/>
        </authorList>
    </citation>
    <scope>NUCLEOTIDE SEQUENCE [LARGE SCALE GENOMIC DNA]</scope>
    <source>
        <tissue evidence="1">Leaf</tissue>
    </source>
</reference>
<gene>
    <name evidence="1" type="ORF">HKW66_Vig0202270</name>
</gene>
<sequence length="149" mass="16492">MERANFGAAPGVSRKLKRVFSFALPRGRLPSSSLFRSWWMSHEELILCSSQLGTFDDGDKLGGRGTVRVVAALPPQGGWRRDHGWQLKEFAIEAHGCACEEDELANRSGAILGSFMVVRLRGDFGNTFEFETLDNNAEENAIRGYGLRG</sequence>
<evidence type="ECO:0000313" key="2">
    <source>
        <dbReference type="Proteomes" id="UP000743370"/>
    </source>
</evidence>
<protein>
    <submittedName>
        <fullName evidence="1">Uncharacterized protein</fullName>
    </submittedName>
</protein>
<dbReference type="EMBL" id="JABFOF010000009">
    <property type="protein sequence ID" value="KAG2380854.1"/>
    <property type="molecule type" value="Genomic_DNA"/>
</dbReference>
<proteinExistence type="predicted"/>
<name>A0A8T0JRX0_PHAAN</name>
<accession>A0A8T0JRX0</accession>
<dbReference type="AlphaFoldDB" id="A0A8T0JRX0"/>